<comment type="similarity">
    <text evidence="2">Belongs to the cytochrome ubiquinol oxidase subunit 2 family.</text>
</comment>
<dbReference type="PANTHER" id="PTHR43141:SF5">
    <property type="entry name" value="CYTOCHROME BD-I UBIQUINOL OXIDASE SUBUNIT 2"/>
    <property type="match status" value="1"/>
</dbReference>
<evidence type="ECO:0000256" key="5">
    <source>
        <dbReference type="ARBA" id="ARBA00022617"/>
    </source>
</evidence>
<name>A0AA50HPD1_9GAMM</name>
<comment type="subcellular location">
    <subcellularLocation>
        <location evidence="1">Cell membrane</location>
        <topology evidence="1">Multi-pass membrane protein</topology>
    </subcellularLocation>
</comment>
<reference evidence="13 14" key="1">
    <citation type="submission" date="2023-07" db="EMBL/GenBank/DDBJ databases">
        <title>Pathogenic bacteria of pear tree diseases.</title>
        <authorList>
            <person name="Zhang Z."/>
            <person name="He L."/>
            <person name="Huang R."/>
        </authorList>
    </citation>
    <scope>NUCLEOTIDE SEQUENCE [LARGE SCALE GENOMIC DNA]</scope>
    <source>
        <strain evidence="13 14">DE2</strain>
    </source>
</reference>
<feature type="transmembrane region" description="Helical" evidence="12">
    <location>
        <begin position="264"/>
        <end position="282"/>
    </location>
</feature>
<keyword evidence="9 12" id="KW-1133">Transmembrane helix</keyword>
<dbReference type="GO" id="GO:0019646">
    <property type="term" value="P:aerobic electron transport chain"/>
    <property type="evidence" value="ECO:0007669"/>
    <property type="project" value="TreeGrafter"/>
</dbReference>
<dbReference type="NCBIfam" id="TIGR00203">
    <property type="entry name" value="cydB"/>
    <property type="match status" value="1"/>
</dbReference>
<dbReference type="PANTHER" id="PTHR43141">
    <property type="entry name" value="CYTOCHROME BD2 SUBUNIT II"/>
    <property type="match status" value="1"/>
</dbReference>
<evidence type="ECO:0000256" key="9">
    <source>
        <dbReference type="ARBA" id="ARBA00022989"/>
    </source>
</evidence>
<keyword evidence="4" id="KW-1003">Cell membrane</keyword>
<evidence type="ECO:0000313" key="14">
    <source>
        <dbReference type="Proteomes" id="UP001228139"/>
    </source>
</evidence>
<keyword evidence="10" id="KW-0408">Iron</keyword>
<proteinExistence type="inferred from homology"/>
<keyword evidence="5" id="KW-0349">Heme</keyword>
<keyword evidence="6 12" id="KW-0812">Transmembrane</keyword>
<dbReference type="KEGG" id="epi:Q3V30_14980"/>
<protein>
    <submittedName>
        <fullName evidence="13">Cytochrome d ubiquinol oxidase subunit II</fullName>
    </submittedName>
</protein>
<evidence type="ECO:0000256" key="10">
    <source>
        <dbReference type="ARBA" id="ARBA00023004"/>
    </source>
</evidence>
<evidence type="ECO:0000256" key="8">
    <source>
        <dbReference type="ARBA" id="ARBA00022982"/>
    </source>
</evidence>
<organism evidence="13 14">
    <name type="scientific">Erwinia pyri</name>
    <dbReference type="NCBI Taxonomy" id="3062598"/>
    <lineage>
        <taxon>Bacteria</taxon>
        <taxon>Pseudomonadati</taxon>
        <taxon>Pseudomonadota</taxon>
        <taxon>Gammaproteobacteria</taxon>
        <taxon>Enterobacterales</taxon>
        <taxon>Erwiniaceae</taxon>
        <taxon>Erwinia</taxon>
    </lineage>
</organism>
<feature type="transmembrane region" description="Helical" evidence="12">
    <location>
        <begin position="203"/>
        <end position="223"/>
    </location>
</feature>
<dbReference type="GO" id="GO:0009055">
    <property type="term" value="F:electron transfer activity"/>
    <property type="evidence" value="ECO:0007669"/>
    <property type="project" value="TreeGrafter"/>
</dbReference>
<feature type="transmembrane region" description="Helical" evidence="12">
    <location>
        <begin position="119"/>
        <end position="141"/>
    </location>
</feature>
<feature type="transmembrane region" description="Helical" evidence="12">
    <location>
        <begin position="289"/>
        <end position="315"/>
    </location>
</feature>
<evidence type="ECO:0000313" key="13">
    <source>
        <dbReference type="EMBL" id="WLS77768.1"/>
    </source>
</evidence>
<dbReference type="Proteomes" id="UP001228139">
    <property type="component" value="Chromosome"/>
</dbReference>
<dbReference type="NCBIfam" id="NF011579">
    <property type="entry name" value="PRK15003.1"/>
    <property type="match status" value="1"/>
</dbReference>
<dbReference type="RefSeq" id="WP_306206925.1">
    <property type="nucleotide sequence ID" value="NZ_CP132353.1"/>
</dbReference>
<keyword evidence="11 12" id="KW-0472">Membrane</keyword>
<evidence type="ECO:0000256" key="3">
    <source>
        <dbReference type="ARBA" id="ARBA00022448"/>
    </source>
</evidence>
<dbReference type="AlphaFoldDB" id="A0AA50HPD1"/>
<keyword evidence="3" id="KW-0813">Transport</keyword>
<evidence type="ECO:0000256" key="7">
    <source>
        <dbReference type="ARBA" id="ARBA00022723"/>
    </source>
</evidence>
<keyword evidence="14" id="KW-1185">Reference proteome</keyword>
<dbReference type="EMBL" id="CP132353">
    <property type="protein sequence ID" value="WLS77768.1"/>
    <property type="molecule type" value="Genomic_DNA"/>
</dbReference>
<dbReference type="InterPro" id="IPR003317">
    <property type="entry name" value="Cyt-d_oxidase_su2"/>
</dbReference>
<feature type="transmembrane region" description="Helical" evidence="12">
    <location>
        <begin position="161"/>
        <end position="182"/>
    </location>
</feature>
<evidence type="ECO:0000256" key="11">
    <source>
        <dbReference type="ARBA" id="ARBA00023136"/>
    </source>
</evidence>
<evidence type="ECO:0000256" key="12">
    <source>
        <dbReference type="SAM" id="Phobius"/>
    </source>
</evidence>
<evidence type="ECO:0000256" key="4">
    <source>
        <dbReference type="ARBA" id="ARBA00022475"/>
    </source>
</evidence>
<evidence type="ECO:0000256" key="6">
    <source>
        <dbReference type="ARBA" id="ARBA00022692"/>
    </source>
</evidence>
<dbReference type="Pfam" id="PF02322">
    <property type="entry name" value="Cyt_bd_oxida_II"/>
    <property type="match status" value="1"/>
</dbReference>
<dbReference type="GO" id="GO:0005886">
    <property type="term" value="C:plasma membrane"/>
    <property type="evidence" value="ECO:0007669"/>
    <property type="project" value="UniProtKB-SubCell"/>
</dbReference>
<gene>
    <name evidence="13" type="primary">cydB</name>
    <name evidence="13" type="ORF">Q3V30_14980</name>
</gene>
<keyword evidence="8" id="KW-0249">Electron transport</keyword>
<accession>A0AA50HPD1</accession>
<evidence type="ECO:0000256" key="1">
    <source>
        <dbReference type="ARBA" id="ARBA00004651"/>
    </source>
</evidence>
<feature type="transmembrane region" description="Helical" evidence="12">
    <location>
        <begin position="78"/>
        <end position="99"/>
    </location>
</feature>
<dbReference type="GO" id="GO:0016682">
    <property type="term" value="F:oxidoreductase activity, acting on diphenols and related substances as donors, oxygen as acceptor"/>
    <property type="evidence" value="ECO:0007669"/>
    <property type="project" value="TreeGrafter"/>
</dbReference>
<dbReference type="GO" id="GO:0070069">
    <property type="term" value="C:cytochrome complex"/>
    <property type="evidence" value="ECO:0007669"/>
    <property type="project" value="TreeGrafter"/>
</dbReference>
<sequence length="379" mass="42040">MITYELLRFVWWVLIGVLLIGFAVADGFDMGVGMLSRILGRTDTDRRIMINSIAPHWDGNQVWLITAGGALFAAWPTVYAAAFSGFYVAMILVLASLFFRPIGFDYRSKIEDVRWRGTWDWAIFIGSFVPPLVIGVAFGNLLQGVPFHMDEYLRLFYTGNFFQLLNPFALLAGIVSLTMILTQGATYLQMRTVGELHVRSRTAAQISALVMLVCFVLAGIWVVNGIDGYVVNTVLDHNAASNPLGKEVTREAGAWLVNFNQNPVLWAIPALGVVLPLLTILCSRLEKGAWAFLFSSLTLACVILTAGVAMFPFIMPSSTVPAASLTMWDSTSSLLTLKIMTVAAIVFVPLILAYTTWCYYKMFGRLTREQIETNTHSLY</sequence>
<feature type="transmembrane region" description="Helical" evidence="12">
    <location>
        <begin position="7"/>
        <end position="25"/>
    </location>
</feature>
<dbReference type="PIRSF" id="PIRSF000267">
    <property type="entry name" value="Cyt_oxidse_sub2"/>
    <property type="match status" value="1"/>
</dbReference>
<feature type="transmembrane region" description="Helical" evidence="12">
    <location>
        <begin position="335"/>
        <end position="360"/>
    </location>
</feature>
<evidence type="ECO:0000256" key="2">
    <source>
        <dbReference type="ARBA" id="ARBA00007543"/>
    </source>
</evidence>
<keyword evidence="7" id="KW-0479">Metal-binding</keyword>
<dbReference type="GO" id="GO:0046872">
    <property type="term" value="F:metal ion binding"/>
    <property type="evidence" value="ECO:0007669"/>
    <property type="project" value="UniProtKB-KW"/>
</dbReference>